<gene>
    <name evidence="1" type="ORF">HNR13_003165</name>
</gene>
<protein>
    <submittedName>
        <fullName evidence="1">Uncharacterized protein</fullName>
    </submittedName>
</protein>
<evidence type="ECO:0000313" key="2">
    <source>
        <dbReference type="Proteomes" id="UP000578352"/>
    </source>
</evidence>
<dbReference type="AlphaFoldDB" id="A0A853CWM9"/>
<comment type="caution">
    <text evidence="1">The sequence shown here is derived from an EMBL/GenBank/DDBJ whole genome shotgun (WGS) entry which is preliminary data.</text>
</comment>
<dbReference type="EMBL" id="JACCFL010000001">
    <property type="protein sequence ID" value="NYJ24878.1"/>
    <property type="molecule type" value="Genomic_DNA"/>
</dbReference>
<evidence type="ECO:0000313" key="1">
    <source>
        <dbReference type="EMBL" id="NYJ24878.1"/>
    </source>
</evidence>
<sequence length="119" mass="13192">MSRDFTAEEQILLRFLTAGEGPIATLARVQVDAAKFLDYWGLGDQSFEIEPAQGVPPLPTGDGIYEPSDKYFTLASDEQGGLMLWVKSGLITSLEVYWYGDQIPRLPLPDEVADTPNLR</sequence>
<proteinExistence type="predicted"/>
<reference evidence="1 2" key="1">
    <citation type="submission" date="2020-07" db="EMBL/GenBank/DDBJ databases">
        <title>Sequencing the genomes of 1000 actinobacteria strains.</title>
        <authorList>
            <person name="Klenk H.-P."/>
        </authorList>
    </citation>
    <scope>NUCLEOTIDE SEQUENCE [LARGE SCALE GENOMIC DNA]</scope>
    <source>
        <strain evidence="1 2">DSM 15165</strain>
    </source>
</reference>
<accession>A0A853CWM9</accession>
<dbReference type="RefSeq" id="WP_179607303.1">
    <property type="nucleotide sequence ID" value="NZ_BAABEH010000001.1"/>
</dbReference>
<dbReference type="Proteomes" id="UP000578352">
    <property type="component" value="Unassembled WGS sequence"/>
</dbReference>
<organism evidence="1 2">
    <name type="scientific">Leifsonia shinshuensis</name>
    <dbReference type="NCBI Taxonomy" id="150026"/>
    <lineage>
        <taxon>Bacteria</taxon>
        <taxon>Bacillati</taxon>
        <taxon>Actinomycetota</taxon>
        <taxon>Actinomycetes</taxon>
        <taxon>Micrococcales</taxon>
        <taxon>Microbacteriaceae</taxon>
        <taxon>Leifsonia</taxon>
    </lineage>
</organism>
<name>A0A853CWM9_9MICO</name>